<dbReference type="EMBL" id="JANTHX010000007">
    <property type="protein sequence ID" value="MCS0500032.1"/>
    <property type="molecule type" value="Genomic_DNA"/>
</dbReference>
<dbReference type="Proteomes" id="UP001205337">
    <property type="component" value="Unassembled WGS sequence"/>
</dbReference>
<protein>
    <submittedName>
        <fullName evidence="1">Uncharacterized protein</fullName>
    </submittedName>
</protein>
<evidence type="ECO:0000313" key="1">
    <source>
        <dbReference type="EMBL" id="MCS0500032.1"/>
    </source>
</evidence>
<dbReference type="RefSeq" id="WP_258799123.1">
    <property type="nucleotide sequence ID" value="NZ_JANTHX010000007.1"/>
</dbReference>
<organism evidence="1 2">
    <name type="scientific">Protaetiibacter mangrovi</name>
    <dbReference type="NCBI Taxonomy" id="2970926"/>
    <lineage>
        <taxon>Bacteria</taxon>
        <taxon>Bacillati</taxon>
        <taxon>Actinomycetota</taxon>
        <taxon>Actinomycetes</taxon>
        <taxon>Micrococcales</taxon>
        <taxon>Microbacteriaceae</taxon>
        <taxon>Protaetiibacter</taxon>
    </lineage>
</organism>
<keyword evidence="2" id="KW-1185">Reference proteome</keyword>
<accession>A0ABT1ZH47</accession>
<proteinExistence type="predicted"/>
<gene>
    <name evidence="1" type="ORF">NUH29_10785</name>
</gene>
<evidence type="ECO:0000313" key="2">
    <source>
        <dbReference type="Proteomes" id="UP001205337"/>
    </source>
</evidence>
<reference evidence="1 2" key="1">
    <citation type="submission" date="2022-08" db="EMBL/GenBank/DDBJ databases">
        <authorList>
            <person name="Li F."/>
        </authorList>
    </citation>
    <scope>NUCLEOTIDE SEQUENCE [LARGE SCALE GENOMIC DNA]</scope>
    <source>
        <strain evidence="1 2">10F1B-8-1</strain>
    </source>
</reference>
<sequence length="314" mass="32282">MRIVLGWVGAAVVLLGAIIGGVAVAGATVFSASAFVRDYLGALSAGRVDDVLALPGVDADGLDPRLLDPLALTQFDWSIEGDDETAGVHTVIVAFSGAGTSGRTHLTVERVGTRFGLFPEWGFADSPVTALTLTTTGDTRVSVGRLPLDVADGGPVVFAALSPGVYTVAHDSEYLTADPVTVAATGSPASVAVAVEPDDAFVAAAQDAMEADLTACTTQQVLFPTGCPFGFAIQNRVAGVPEWTIARMPQATVAASDEIGLWAVPPADGVAHLSVEVQSIFDGSISTLEQDVPFSAGYRVAFDGDTLRLIPALR</sequence>
<comment type="caution">
    <text evidence="1">The sequence shown here is derived from an EMBL/GenBank/DDBJ whole genome shotgun (WGS) entry which is preliminary data.</text>
</comment>
<name>A0ABT1ZH47_9MICO</name>